<proteinExistence type="predicted"/>
<comment type="caution">
    <text evidence="3">The sequence shown here is derived from an EMBL/GenBank/DDBJ whole genome shotgun (WGS) entry which is preliminary data.</text>
</comment>
<name>A0A7J9SL80_9EURY</name>
<dbReference type="Proteomes" id="UP000546257">
    <property type="component" value="Unassembled WGS sequence"/>
</dbReference>
<sequence length="84" mass="9061">MYVVPAPYVLGSLFVLAGVVTLASVVGTVFLWITVAYLLWPVRRRLVARGWTPRVASLLSAELDPPPLDDAPSPESSGDAPDRQ</sequence>
<keyword evidence="2" id="KW-0812">Transmembrane</keyword>
<keyword evidence="4" id="KW-1185">Reference proteome</keyword>
<feature type="transmembrane region" description="Helical" evidence="2">
    <location>
        <begin position="12"/>
        <end position="40"/>
    </location>
</feature>
<feature type="region of interest" description="Disordered" evidence="1">
    <location>
        <begin position="61"/>
        <end position="84"/>
    </location>
</feature>
<dbReference type="AlphaFoldDB" id="A0A7J9SL80"/>
<evidence type="ECO:0000313" key="3">
    <source>
        <dbReference type="EMBL" id="MBB6647272.1"/>
    </source>
</evidence>
<evidence type="ECO:0000256" key="2">
    <source>
        <dbReference type="SAM" id="Phobius"/>
    </source>
</evidence>
<dbReference type="RefSeq" id="WP_185193653.1">
    <property type="nucleotide sequence ID" value="NZ_JACKXD010000005.1"/>
</dbReference>
<dbReference type="EMBL" id="JACKXD010000005">
    <property type="protein sequence ID" value="MBB6647272.1"/>
    <property type="molecule type" value="Genomic_DNA"/>
</dbReference>
<keyword evidence="2" id="KW-0472">Membrane</keyword>
<gene>
    <name evidence="3" type="ORF">H5V44_13435</name>
</gene>
<evidence type="ECO:0000256" key="1">
    <source>
        <dbReference type="SAM" id="MobiDB-lite"/>
    </source>
</evidence>
<keyword evidence="2" id="KW-1133">Transmembrane helix</keyword>
<accession>A0A7J9SL80</accession>
<protein>
    <submittedName>
        <fullName evidence="3">Uncharacterized protein</fullName>
    </submittedName>
</protein>
<evidence type="ECO:0000313" key="4">
    <source>
        <dbReference type="Proteomes" id="UP000546257"/>
    </source>
</evidence>
<organism evidence="3 4">
    <name type="scientific">Halobellus ruber</name>
    <dbReference type="NCBI Taxonomy" id="2761102"/>
    <lineage>
        <taxon>Archaea</taxon>
        <taxon>Methanobacteriati</taxon>
        <taxon>Methanobacteriota</taxon>
        <taxon>Stenosarchaea group</taxon>
        <taxon>Halobacteria</taxon>
        <taxon>Halobacteriales</taxon>
        <taxon>Haloferacaceae</taxon>
        <taxon>Halobellus</taxon>
    </lineage>
</organism>
<reference evidence="3 4" key="1">
    <citation type="submission" date="2020-08" db="EMBL/GenBank/DDBJ databases">
        <authorList>
            <person name="Seo M.-J."/>
        </authorList>
    </citation>
    <scope>NUCLEOTIDE SEQUENCE [LARGE SCALE GENOMIC DNA]</scope>
    <source>
        <strain evidence="3 4">MBLA0160</strain>
    </source>
</reference>